<proteinExistence type="predicted"/>
<dbReference type="EMBL" id="HE573027">
    <property type="protein sequence ID" value="CCC53140.1"/>
    <property type="molecule type" value="Genomic_DNA"/>
</dbReference>
<dbReference type="AlphaFoldDB" id="G0UBE5"/>
<accession>G0UBE5</accession>
<reference evidence="1" key="1">
    <citation type="journal article" date="2012" name="Proc. Natl. Acad. Sci. U.S.A.">
        <title>Antigenic diversity is generated by distinct evolutionary mechanisms in African trypanosome species.</title>
        <authorList>
            <person name="Jackson A.P."/>
            <person name="Berry A."/>
            <person name="Aslett M."/>
            <person name="Allison H.C."/>
            <person name="Burton P."/>
            <person name="Vavrova-Anderson J."/>
            <person name="Brown R."/>
            <person name="Browne H."/>
            <person name="Corton N."/>
            <person name="Hauser H."/>
            <person name="Gamble J."/>
            <person name="Gilderthorp R."/>
            <person name="Marcello L."/>
            <person name="McQuillan J."/>
            <person name="Otto T.D."/>
            <person name="Quail M.A."/>
            <person name="Sanders M.J."/>
            <person name="van Tonder A."/>
            <person name="Ginger M.L."/>
            <person name="Field M.C."/>
            <person name="Barry J.D."/>
            <person name="Hertz-Fowler C."/>
            <person name="Berriman M."/>
        </authorList>
    </citation>
    <scope>NUCLEOTIDE SEQUENCE</scope>
    <source>
        <strain evidence="1">Y486</strain>
    </source>
</reference>
<dbReference type="VEuPathDB" id="TriTrypDB:TvY486_1106240"/>
<sequence length="171" mass="19212">MHRALRRAGCHARIAVRCSITLARRRSTPSWSAWASHCWRSSGRARQSISVGYTECSHAGRTGLSADGAACRTQQRHTPWWSQQWTARAHPIICPLYNVLCARRQAGVVHPVKIRGLERDCALALTKKARRAARTSKNGCTCHVCDRVFLRRALLVEHMAQRPPDVLPTVE</sequence>
<protein>
    <submittedName>
        <fullName evidence="1">Uncharacterized protein</fullName>
    </submittedName>
</protein>
<evidence type="ECO:0000313" key="1">
    <source>
        <dbReference type="EMBL" id="CCC53140.1"/>
    </source>
</evidence>
<name>G0UBE5_TRYVY</name>
<gene>
    <name evidence="1" type="ORF">TVY486_1106240</name>
</gene>
<organism evidence="1">
    <name type="scientific">Trypanosoma vivax (strain Y486)</name>
    <dbReference type="NCBI Taxonomy" id="1055687"/>
    <lineage>
        <taxon>Eukaryota</taxon>
        <taxon>Discoba</taxon>
        <taxon>Euglenozoa</taxon>
        <taxon>Kinetoplastea</taxon>
        <taxon>Metakinetoplastina</taxon>
        <taxon>Trypanosomatida</taxon>
        <taxon>Trypanosomatidae</taxon>
        <taxon>Trypanosoma</taxon>
        <taxon>Duttonella</taxon>
    </lineage>
</organism>